<dbReference type="STRING" id="2074.BG845_02697"/>
<dbReference type="Proteomes" id="UP000194360">
    <property type="component" value="Unassembled WGS sequence"/>
</dbReference>
<keyword evidence="3" id="KW-1185">Reference proteome</keyword>
<name>A0A1Y2MZN7_PSEAH</name>
<comment type="caution">
    <text evidence="2">The sequence shown here is derived from an EMBL/GenBank/DDBJ whole genome shotgun (WGS) entry which is preliminary data.</text>
</comment>
<sequence>MRLPTVRLVRGRTAAPVLRPDGGSSSTDPTRSSADGSVVGSRVQGIGALPTAIRAAPARSITPDLRGGHR</sequence>
<organism evidence="2 3">
    <name type="scientific">Pseudonocardia autotrophica</name>
    <name type="common">Amycolata autotrophica</name>
    <name type="synonym">Nocardia autotrophica</name>
    <dbReference type="NCBI Taxonomy" id="2074"/>
    <lineage>
        <taxon>Bacteria</taxon>
        <taxon>Bacillati</taxon>
        <taxon>Actinomycetota</taxon>
        <taxon>Actinomycetes</taxon>
        <taxon>Pseudonocardiales</taxon>
        <taxon>Pseudonocardiaceae</taxon>
        <taxon>Pseudonocardia</taxon>
    </lineage>
</organism>
<proteinExistence type="predicted"/>
<evidence type="ECO:0000313" key="2">
    <source>
        <dbReference type="EMBL" id="OSY40620.1"/>
    </source>
</evidence>
<evidence type="ECO:0000313" key="3">
    <source>
        <dbReference type="Proteomes" id="UP000194360"/>
    </source>
</evidence>
<evidence type="ECO:0000256" key="1">
    <source>
        <dbReference type="SAM" id="MobiDB-lite"/>
    </source>
</evidence>
<reference evidence="2 3" key="1">
    <citation type="submission" date="2016-09" db="EMBL/GenBank/DDBJ databases">
        <title>Pseudonocardia autotrophica DSM535, a candidate organism with high potential of specific P450 cytochromes.</title>
        <authorList>
            <person name="Grumaz C."/>
            <person name="Vainshtein Y."/>
            <person name="Kirstahler P."/>
            <person name="Sohn K."/>
        </authorList>
    </citation>
    <scope>NUCLEOTIDE SEQUENCE [LARGE SCALE GENOMIC DNA]</scope>
    <source>
        <strain evidence="2 3">DSM 535</strain>
    </source>
</reference>
<protein>
    <submittedName>
        <fullName evidence="2">Uncharacterized protein</fullName>
    </submittedName>
</protein>
<dbReference type="AlphaFoldDB" id="A0A1Y2MZN7"/>
<accession>A0A1Y2MZN7</accession>
<gene>
    <name evidence="2" type="ORF">BG845_02697</name>
</gene>
<dbReference type="EMBL" id="MIGB01000012">
    <property type="protein sequence ID" value="OSY40620.1"/>
    <property type="molecule type" value="Genomic_DNA"/>
</dbReference>
<feature type="compositionally biased region" description="Polar residues" evidence="1">
    <location>
        <begin position="23"/>
        <end position="35"/>
    </location>
</feature>
<feature type="region of interest" description="Disordered" evidence="1">
    <location>
        <begin position="1"/>
        <end position="42"/>
    </location>
</feature>